<comment type="similarity">
    <text evidence="7">Belongs to the binding-protein-dependent transport system permease family.</text>
</comment>
<dbReference type="RefSeq" id="WP_210596681.1">
    <property type="nucleotide sequence ID" value="NZ_JAGKSQ010000003.1"/>
</dbReference>
<evidence type="ECO:0000313" key="9">
    <source>
        <dbReference type="EMBL" id="MBP3950970.1"/>
    </source>
</evidence>
<accession>A0A940WYK7</accession>
<gene>
    <name evidence="9" type="ORF">J7W16_07470</name>
</gene>
<feature type="domain" description="ABC transmembrane type-1" evidence="8">
    <location>
        <begin position="70"/>
        <end position="261"/>
    </location>
</feature>
<evidence type="ECO:0000256" key="6">
    <source>
        <dbReference type="ARBA" id="ARBA00023136"/>
    </source>
</evidence>
<feature type="transmembrane region" description="Helical" evidence="7">
    <location>
        <begin position="105"/>
        <end position="129"/>
    </location>
</feature>
<evidence type="ECO:0000259" key="8">
    <source>
        <dbReference type="PROSITE" id="PS50928"/>
    </source>
</evidence>
<feature type="transmembrane region" description="Helical" evidence="7">
    <location>
        <begin position="9"/>
        <end position="30"/>
    </location>
</feature>
<dbReference type="GO" id="GO:0055085">
    <property type="term" value="P:transmembrane transport"/>
    <property type="evidence" value="ECO:0007669"/>
    <property type="project" value="InterPro"/>
</dbReference>
<keyword evidence="2 7" id="KW-0813">Transport</keyword>
<evidence type="ECO:0000313" key="10">
    <source>
        <dbReference type="Proteomes" id="UP000678228"/>
    </source>
</evidence>
<name>A0A940WYK7_9BACI</name>
<comment type="subcellular location">
    <subcellularLocation>
        <location evidence="1 7">Cell membrane</location>
        <topology evidence="1 7">Multi-pass membrane protein</topology>
    </subcellularLocation>
</comment>
<dbReference type="SUPFAM" id="SSF161098">
    <property type="entry name" value="MetI-like"/>
    <property type="match status" value="1"/>
</dbReference>
<sequence length="276" mass="31064">MSKKTGKRILWYISISTYGLLLISPLLWMISTSLKRSEDVLVLKPSLIPEIFSIQPYIDVLQIPAFRSYLANSLFVSITSMVITVILSALAGYGFARIAFKGRKLLLTGFISAQMIPSVILLIPIFYIMNQLSLIDTYSGLIATYVTFSIPFCTWIMFGFYKGIPRELEEAAYIDGANKWQAFVKVIIPLSTPGIMASAIFAFLIAWDEFLFALALTDSESKRTLPYGLYSFMNQYGVEWNNLMAASILTMLPPIILFLFFHKYFIGGRLAGAIKE</sequence>
<feature type="transmembrane region" description="Helical" evidence="7">
    <location>
        <begin position="141"/>
        <end position="161"/>
    </location>
</feature>
<dbReference type="Pfam" id="PF00528">
    <property type="entry name" value="BPD_transp_1"/>
    <property type="match status" value="1"/>
</dbReference>
<keyword evidence="5 7" id="KW-1133">Transmembrane helix</keyword>
<dbReference type="PANTHER" id="PTHR32243">
    <property type="entry name" value="MALTOSE TRANSPORT SYSTEM PERMEASE-RELATED"/>
    <property type="match status" value="1"/>
</dbReference>
<feature type="transmembrane region" description="Helical" evidence="7">
    <location>
        <begin position="182"/>
        <end position="207"/>
    </location>
</feature>
<evidence type="ECO:0000256" key="2">
    <source>
        <dbReference type="ARBA" id="ARBA00022448"/>
    </source>
</evidence>
<dbReference type="PANTHER" id="PTHR32243:SF18">
    <property type="entry name" value="INNER MEMBRANE ABC TRANSPORTER PERMEASE PROTEIN YCJP"/>
    <property type="match status" value="1"/>
</dbReference>
<evidence type="ECO:0000256" key="7">
    <source>
        <dbReference type="RuleBase" id="RU363032"/>
    </source>
</evidence>
<proteinExistence type="inferred from homology"/>
<dbReference type="InterPro" id="IPR035906">
    <property type="entry name" value="MetI-like_sf"/>
</dbReference>
<dbReference type="PROSITE" id="PS50928">
    <property type="entry name" value="ABC_TM1"/>
    <property type="match status" value="1"/>
</dbReference>
<dbReference type="GO" id="GO:0005886">
    <property type="term" value="C:plasma membrane"/>
    <property type="evidence" value="ECO:0007669"/>
    <property type="project" value="UniProtKB-SubCell"/>
</dbReference>
<evidence type="ECO:0000256" key="5">
    <source>
        <dbReference type="ARBA" id="ARBA00022989"/>
    </source>
</evidence>
<evidence type="ECO:0000256" key="3">
    <source>
        <dbReference type="ARBA" id="ARBA00022475"/>
    </source>
</evidence>
<feature type="transmembrane region" description="Helical" evidence="7">
    <location>
        <begin position="74"/>
        <end position="93"/>
    </location>
</feature>
<protein>
    <submittedName>
        <fullName evidence="9">Carbohydrate ABC transporter permease</fullName>
    </submittedName>
</protein>
<keyword evidence="6 7" id="KW-0472">Membrane</keyword>
<dbReference type="Gene3D" id="1.10.3720.10">
    <property type="entry name" value="MetI-like"/>
    <property type="match status" value="1"/>
</dbReference>
<keyword evidence="3" id="KW-1003">Cell membrane</keyword>
<organism evidence="9 10">
    <name type="scientific">Halalkalibacter suaedae</name>
    <dbReference type="NCBI Taxonomy" id="2822140"/>
    <lineage>
        <taxon>Bacteria</taxon>
        <taxon>Bacillati</taxon>
        <taxon>Bacillota</taxon>
        <taxon>Bacilli</taxon>
        <taxon>Bacillales</taxon>
        <taxon>Bacillaceae</taxon>
        <taxon>Halalkalibacter</taxon>
    </lineage>
</organism>
<keyword evidence="4 7" id="KW-0812">Transmembrane</keyword>
<dbReference type="Proteomes" id="UP000678228">
    <property type="component" value="Unassembled WGS sequence"/>
</dbReference>
<dbReference type="AlphaFoldDB" id="A0A940WYK7"/>
<keyword evidence="10" id="KW-1185">Reference proteome</keyword>
<comment type="caution">
    <text evidence="9">The sequence shown here is derived from an EMBL/GenBank/DDBJ whole genome shotgun (WGS) entry which is preliminary data.</text>
</comment>
<dbReference type="CDD" id="cd06261">
    <property type="entry name" value="TM_PBP2"/>
    <property type="match status" value="1"/>
</dbReference>
<dbReference type="InterPro" id="IPR050901">
    <property type="entry name" value="BP-dep_ABC_trans_perm"/>
</dbReference>
<evidence type="ECO:0000256" key="4">
    <source>
        <dbReference type="ARBA" id="ARBA00022692"/>
    </source>
</evidence>
<reference evidence="9" key="1">
    <citation type="submission" date="2021-03" db="EMBL/GenBank/DDBJ databases">
        <title>Bacillus suaedae sp. nov., isolated from Suaeda aralocaspica.</title>
        <authorList>
            <person name="Lei R.F.R."/>
        </authorList>
    </citation>
    <scope>NUCLEOTIDE SEQUENCE</scope>
    <source>
        <strain evidence="9">YZJH907-2</strain>
    </source>
</reference>
<dbReference type="InterPro" id="IPR000515">
    <property type="entry name" value="MetI-like"/>
</dbReference>
<evidence type="ECO:0000256" key="1">
    <source>
        <dbReference type="ARBA" id="ARBA00004651"/>
    </source>
</evidence>
<dbReference type="EMBL" id="JAGKSQ010000003">
    <property type="protein sequence ID" value="MBP3950970.1"/>
    <property type="molecule type" value="Genomic_DNA"/>
</dbReference>
<feature type="transmembrane region" description="Helical" evidence="7">
    <location>
        <begin position="243"/>
        <end position="261"/>
    </location>
</feature>